<dbReference type="AlphaFoldDB" id="W2II09"/>
<name>W2II09_PHYNI</name>
<protein>
    <submittedName>
        <fullName evidence="1">Uncharacterized protein</fullName>
    </submittedName>
</protein>
<accession>W2II09</accession>
<organism evidence="1">
    <name type="scientific">Phytophthora nicotianae</name>
    <name type="common">Potato buckeye rot agent</name>
    <name type="synonym">Phytophthora parasitica</name>
    <dbReference type="NCBI Taxonomy" id="4792"/>
    <lineage>
        <taxon>Eukaryota</taxon>
        <taxon>Sar</taxon>
        <taxon>Stramenopiles</taxon>
        <taxon>Oomycota</taxon>
        <taxon>Peronosporomycetes</taxon>
        <taxon>Peronosporales</taxon>
        <taxon>Peronosporaceae</taxon>
        <taxon>Phytophthora</taxon>
    </lineage>
</organism>
<evidence type="ECO:0000313" key="1">
    <source>
        <dbReference type="EMBL" id="ETL33796.1"/>
    </source>
</evidence>
<dbReference type="VEuPathDB" id="FungiDB:PPTG_20849"/>
<dbReference type="Proteomes" id="UP000053864">
    <property type="component" value="Unassembled WGS sequence"/>
</dbReference>
<reference evidence="1" key="1">
    <citation type="submission" date="2013-11" db="EMBL/GenBank/DDBJ databases">
        <title>The Genome Sequence of Phytophthora parasitica CJ05E6.</title>
        <authorList>
            <consortium name="The Broad Institute Genomics Platform"/>
            <person name="Russ C."/>
            <person name="Tyler B."/>
            <person name="Panabieres F."/>
            <person name="Shan W."/>
            <person name="Tripathy S."/>
            <person name="Grunwald N."/>
            <person name="Machado M."/>
            <person name="Johnson C.S."/>
            <person name="Arredondo F."/>
            <person name="Hong C."/>
            <person name="Coffey M."/>
            <person name="Young S.K."/>
            <person name="Zeng Q."/>
            <person name="Gargeya S."/>
            <person name="Fitzgerald M."/>
            <person name="Abouelleil A."/>
            <person name="Alvarado L."/>
            <person name="Chapman S.B."/>
            <person name="Gainer-Dewar J."/>
            <person name="Goldberg J."/>
            <person name="Griggs A."/>
            <person name="Gujja S."/>
            <person name="Hansen M."/>
            <person name="Howarth C."/>
            <person name="Imamovic A."/>
            <person name="Ireland A."/>
            <person name="Larimer J."/>
            <person name="McCowan C."/>
            <person name="Murphy C."/>
            <person name="Pearson M."/>
            <person name="Poon T.W."/>
            <person name="Priest M."/>
            <person name="Roberts A."/>
            <person name="Saif S."/>
            <person name="Shea T."/>
            <person name="Sykes S."/>
            <person name="Wortman J."/>
            <person name="Nusbaum C."/>
            <person name="Birren B."/>
        </authorList>
    </citation>
    <scope>NUCLEOTIDE SEQUENCE [LARGE SCALE GENOMIC DNA]</scope>
    <source>
        <strain evidence="1">CJ05E6</strain>
    </source>
</reference>
<dbReference type="EMBL" id="KI674463">
    <property type="protein sequence ID" value="ETL33796.1"/>
    <property type="molecule type" value="Genomic_DNA"/>
</dbReference>
<sequence length="100" mass="11320">MDKEDDVESEYLACHDDDDAPMIEQGSESPMDLDMIEREKQLRPTDDMGGAGHAVTPSKGWFTRLRQSQGHRFTEIMTLNEVAHDNQCDSNLLGAYYLAK</sequence>
<gene>
    <name evidence="1" type="ORF">L916_13835</name>
</gene>
<proteinExistence type="predicted"/>